<feature type="non-terminal residue" evidence="2">
    <location>
        <position position="214"/>
    </location>
</feature>
<protein>
    <submittedName>
        <fullName evidence="2">Uncharacterized protein</fullName>
    </submittedName>
</protein>
<dbReference type="Proteomes" id="UP000663868">
    <property type="component" value="Unassembled WGS sequence"/>
</dbReference>
<dbReference type="GO" id="GO:0046872">
    <property type="term" value="F:metal ion binding"/>
    <property type="evidence" value="ECO:0007669"/>
    <property type="project" value="UniProtKB-KW"/>
</dbReference>
<feature type="non-terminal residue" evidence="2">
    <location>
        <position position="1"/>
    </location>
</feature>
<dbReference type="PANTHER" id="PTHR43690:SF18">
    <property type="entry name" value="INSULIN-DEGRADING ENZYME-RELATED"/>
    <property type="match status" value="1"/>
</dbReference>
<organism evidence="2 3">
    <name type="scientific">Adineta steineri</name>
    <dbReference type="NCBI Taxonomy" id="433720"/>
    <lineage>
        <taxon>Eukaryota</taxon>
        <taxon>Metazoa</taxon>
        <taxon>Spiralia</taxon>
        <taxon>Gnathifera</taxon>
        <taxon>Rotifera</taxon>
        <taxon>Eurotatoria</taxon>
        <taxon>Bdelloidea</taxon>
        <taxon>Adinetida</taxon>
        <taxon>Adinetidae</taxon>
        <taxon>Adineta</taxon>
    </lineage>
</organism>
<dbReference type="AlphaFoldDB" id="A0A820J9D1"/>
<proteinExistence type="predicted"/>
<dbReference type="InterPro" id="IPR011249">
    <property type="entry name" value="Metalloenz_LuxS/M16"/>
</dbReference>
<evidence type="ECO:0000313" key="3">
    <source>
        <dbReference type="Proteomes" id="UP000663868"/>
    </source>
</evidence>
<keyword evidence="1" id="KW-0479">Metal-binding</keyword>
<sequence>QVRLYLMKGIWWPVFEKIQFLNEITQKQIIDFSILFRSNLTINMLVAGNMTAEESKQLFYTTQNLLELDSVSNILLPSLRAIQIPTQENLVKIEKILAETMQESLEDYLHTVDQNHFTCNITLRDTYGIVSLEIELIFSSEIYNSMDVIDYISKFFIIFKDIIMETTKVEFERFVTMFRNIKQNIDNSLQVCVDRYWTEILLNSFIFDRNNQEV</sequence>
<dbReference type="SUPFAM" id="SSF63411">
    <property type="entry name" value="LuxS/MPP-like metallohydrolase"/>
    <property type="match status" value="1"/>
</dbReference>
<dbReference type="Gene3D" id="3.30.830.10">
    <property type="entry name" value="Metalloenzyme, LuxS/M16 peptidase-like"/>
    <property type="match status" value="2"/>
</dbReference>
<reference evidence="2" key="1">
    <citation type="submission" date="2021-02" db="EMBL/GenBank/DDBJ databases">
        <authorList>
            <person name="Nowell W R."/>
        </authorList>
    </citation>
    <scope>NUCLEOTIDE SEQUENCE</scope>
</reference>
<dbReference type="PANTHER" id="PTHR43690">
    <property type="entry name" value="NARDILYSIN"/>
    <property type="match status" value="1"/>
</dbReference>
<evidence type="ECO:0000313" key="2">
    <source>
        <dbReference type="EMBL" id="CAF4320403.1"/>
    </source>
</evidence>
<dbReference type="EMBL" id="CAJOBB010015745">
    <property type="protein sequence ID" value="CAF4320403.1"/>
    <property type="molecule type" value="Genomic_DNA"/>
</dbReference>
<evidence type="ECO:0000256" key="1">
    <source>
        <dbReference type="ARBA" id="ARBA00022723"/>
    </source>
</evidence>
<accession>A0A820J9D1</accession>
<dbReference type="InterPro" id="IPR050626">
    <property type="entry name" value="Peptidase_M16"/>
</dbReference>
<gene>
    <name evidence="2" type="ORF">KXQ929_LOCUS46590</name>
</gene>
<comment type="caution">
    <text evidence="2">The sequence shown here is derived from an EMBL/GenBank/DDBJ whole genome shotgun (WGS) entry which is preliminary data.</text>
</comment>
<name>A0A820J9D1_9BILA</name>